<dbReference type="EMBL" id="JAAMPT010000202">
    <property type="protein sequence ID" value="NMH24709.1"/>
    <property type="molecule type" value="Genomic_DNA"/>
</dbReference>
<protein>
    <recommendedName>
        <fullName evidence="3">Lipoprotein</fullName>
    </recommendedName>
</protein>
<dbReference type="PROSITE" id="PS51257">
    <property type="entry name" value="PROKAR_LIPOPROTEIN"/>
    <property type="match status" value="1"/>
</dbReference>
<evidence type="ECO:0000313" key="1">
    <source>
        <dbReference type="EMBL" id="NMH24709.1"/>
    </source>
</evidence>
<comment type="caution">
    <text evidence="1">The sequence shown here is derived from an EMBL/GenBank/DDBJ whole genome shotgun (WGS) entry which is preliminary data.</text>
</comment>
<reference evidence="1 2" key="1">
    <citation type="submission" date="2020-02" db="EMBL/GenBank/DDBJ databases">
        <title>Flavobacterium sp. genome.</title>
        <authorList>
            <person name="Jung H.S."/>
            <person name="Baek J.H."/>
            <person name="Jeon C.O."/>
        </authorList>
    </citation>
    <scope>NUCLEOTIDE SEQUENCE [LARGE SCALE GENOMIC DNA]</scope>
    <source>
        <strain evidence="1 2">SE-s27</strain>
    </source>
</reference>
<gene>
    <name evidence="1" type="ORF">G6042_05435</name>
</gene>
<accession>A0ABX1QR42</accession>
<name>A0ABX1QR42_9FLAO</name>
<proteinExistence type="predicted"/>
<dbReference type="Proteomes" id="UP000767947">
    <property type="component" value="Unassembled WGS sequence"/>
</dbReference>
<evidence type="ECO:0008006" key="3">
    <source>
        <dbReference type="Google" id="ProtNLM"/>
    </source>
</evidence>
<organism evidence="1 2">
    <name type="scientific">Flavobacterium solisilvae</name>
    <dbReference type="NCBI Taxonomy" id="1852019"/>
    <lineage>
        <taxon>Bacteria</taxon>
        <taxon>Pseudomonadati</taxon>
        <taxon>Bacteroidota</taxon>
        <taxon>Flavobacteriia</taxon>
        <taxon>Flavobacteriales</taxon>
        <taxon>Flavobacteriaceae</taxon>
        <taxon>Flavobacterium</taxon>
    </lineage>
</organism>
<evidence type="ECO:0000313" key="2">
    <source>
        <dbReference type="Proteomes" id="UP000767947"/>
    </source>
</evidence>
<keyword evidence="2" id="KW-1185">Reference proteome</keyword>
<sequence length="158" mass="18122">MKKLMLFGLILFLASCKSKKAVSDVKDDTTKETVSVIKPTEVDKIKSDRAYDLGKRLLETCNTSKFKTFTKNEATDKVIANATAEKISNTCKKINQRNGKFLGIKLLEVKHDKILDEYTFRYDINYEKKLYKRELYVVVNAQNKVSAINTKEVKPTPF</sequence>
<dbReference type="RefSeq" id="WP_169523288.1">
    <property type="nucleotide sequence ID" value="NZ_JAAMPT010000202.1"/>
</dbReference>